<dbReference type="PROSITE" id="PS50103">
    <property type="entry name" value="ZF_C3H1"/>
    <property type="match status" value="1"/>
</dbReference>
<reference evidence="5 6" key="1">
    <citation type="submission" date="2024-02" db="EMBL/GenBank/DDBJ databases">
        <authorList>
            <person name="Chen Y."/>
            <person name="Shah S."/>
            <person name="Dougan E. K."/>
            <person name="Thang M."/>
            <person name="Chan C."/>
        </authorList>
    </citation>
    <scope>NUCLEOTIDE SEQUENCE [LARGE SCALE GENOMIC DNA]</scope>
</reference>
<comment type="caution">
    <text evidence="5">The sequence shown here is derived from an EMBL/GenBank/DDBJ whole genome shotgun (WGS) entry which is preliminary data.</text>
</comment>
<dbReference type="InterPro" id="IPR000571">
    <property type="entry name" value="Znf_CCCH"/>
</dbReference>
<evidence type="ECO:0000256" key="2">
    <source>
        <dbReference type="SAM" id="Coils"/>
    </source>
</evidence>
<feature type="domain" description="C3H1-type" evidence="4">
    <location>
        <begin position="878"/>
        <end position="905"/>
    </location>
</feature>
<keyword evidence="2" id="KW-0175">Coiled coil</keyword>
<protein>
    <submittedName>
        <fullName evidence="5">C3H1-type domain-containing protein</fullName>
    </submittedName>
</protein>
<evidence type="ECO:0000313" key="5">
    <source>
        <dbReference type="EMBL" id="CAK9005922.1"/>
    </source>
</evidence>
<keyword evidence="6" id="KW-1185">Reference proteome</keyword>
<organism evidence="5 6">
    <name type="scientific">Durusdinium trenchii</name>
    <dbReference type="NCBI Taxonomy" id="1381693"/>
    <lineage>
        <taxon>Eukaryota</taxon>
        <taxon>Sar</taxon>
        <taxon>Alveolata</taxon>
        <taxon>Dinophyceae</taxon>
        <taxon>Suessiales</taxon>
        <taxon>Symbiodiniaceae</taxon>
        <taxon>Durusdinium</taxon>
    </lineage>
</organism>
<keyword evidence="3" id="KW-1133">Transmembrane helix</keyword>
<evidence type="ECO:0000313" key="6">
    <source>
        <dbReference type="Proteomes" id="UP001642464"/>
    </source>
</evidence>
<accession>A0ABP0IV04</accession>
<gene>
    <name evidence="5" type="ORF">SCF082_LOCUS8802</name>
</gene>
<name>A0ABP0IV04_9DINO</name>
<feature type="coiled-coil region" evidence="2">
    <location>
        <begin position="563"/>
        <end position="594"/>
    </location>
</feature>
<evidence type="ECO:0000256" key="3">
    <source>
        <dbReference type="SAM" id="Phobius"/>
    </source>
</evidence>
<sequence length="924" mass="97298">MISVGSSLNTLVPSEQMATVGMELAVPAPAAAASIGHGILSLTGAPQDPFERLDATMEPTPEWVHLRGVLEENPASVRNIISLALLKEVARSFQNVAGQLQAMREIKEQFERLLESEEAASLEHLMRDIPPSDIHALEREACGINEDSRTLRSALETGDISGLHSRAKHMANKARRFREKHARLRPSLDKLQRGLMDIASKCAEKAQRSDELIAEVEQRKDFWWNLLVVANCLALLGGAGFIICLLPTTCLSLVHLLAKSWAIGKAKVLLSTAKAFATKTAAAATTKAAAAQTAQATAATTKAALATATAKAETAKHLASSLGTAAAAEGAAGTAAAVGAGVAAGGAASVASIGAPAATFLGSQMLGSLGVSLGLMSTPAAPIGVVLGSGAAAAAAVKLIWESVTSVDTAAALNAAQAATSAVAQQQAAEQAANAAAAAAMEAGQAASEASQAASQAAAALNDAADSVSALEAAISSLSATVTADATFLFGGFLLMALVLLGYAGRDLVKTLLGRLWAAEIEEHRRHKATFQHMEQVVRKAADQLLMVYKKNKALESCLDIVVEVAEDLAAKAEDALEARSEEKEAEMATLHEQVEQLCTLYENVPRAMEVFHHSVRELGPAAEHIQSFAYGSGAHEPPQEGRLLELTFSATDQNPVQEYAVNAVDQDSQAEGQVQVFFSDSEVDEDEGWILIKSSSLPLPLRSPSASDCLPSSTYILVPVMQAAQLGALFAAGPSRDEIIKVSAQGSAARLMRNFCIGGSASHDFTADHPLRVMRSGNWIQEQASTVRVGDILNTSDGMKKVESTRAPRMSSEQVFSLDIQQGGEVYVFTPTSNPDGQLSWSGVAVLGHVEKTQRSCSAPPLSKRPSRGSWLCKGKARCSNICRLFQRGKCVDGEDCRFCHFPHAEEPKRQPRARDSGSSQGA</sequence>
<keyword evidence="3" id="KW-0812">Transmembrane</keyword>
<proteinExistence type="predicted"/>
<feature type="zinc finger region" description="C3H1-type" evidence="1">
    <location>
        <begin position="878"/>
        <end position="905"/>
    </location>
</feature>
<feature type="transmembrane region" description="Helical" evidence="3">
    <location>
        <begin position="486"/>
        <end position="505"/>
    </location>
</feature>
<evidence type="ECO:0000256" key="1">
    <source>
        <dbReference type="PROSITE-ProRule" id="PRU00723"/>
    </source>
</evidence>
<dbReference type="Proteomes" id="UP001642464">
    <property type="component" value="Unassembled WGS sequence"/>
</dbReference>
<keyword evidence="1" id="KW-0862">Zinc</keyword>
<keyword evidence="1" id="KW-0479">Metal-binding</keyword>
<dbReference type="EMBL" id="CAXAMM010005088">
    <property type="protein sequence ID" value="CAK9005922.1"/>
    <property type="molecule type" value="Genomic_DNA"/>
</dbReference>
<keyword evidence="3" id="KW-0472">Membrane</keyword>
<evidence type="ECO:0000259" key="4">
    <source>
        <dbReference type="PROSITE" id="PS50103"/>
    </source>
</evidence>
<keyword evidence="1" id="KW-0863">Zinc-finger</keyword>